<dbReference type="InterPro" id="IPR052226">
    <property type="entry name" value="UPF0332_toxin"/>
</dbReference>
<dbReference type="RefSeq" id="WP_201432468.1">
    <property type="nucleotide sequence ID" value="NZ_JAEQBW010000011.1"/>
</dbReference>
<comment type="similarity">
    <text evidence="1">Belongs to the UPF0332 family.</text>
</comment>
<evidence type="ECO:0000259" key="2">
    <source>
        <dbReference type="Pfam" id="PF05168"/>
    </source>
</evidence>
<dbReference type="EMBL" id="JAEQBW010000011">
    <property type="protein sequence ID" value="MBK6266783.1"/>
    <property type="molecule type" value="Genomic_DNA"/>
</dbReference>
<gene>
    <name evidence="3" type="ORF">JKA74_17195</name>
</gene>
<dbReference type="AlphaFoldDB" id="A0A934X0P7"/>
<keyword evidence="4" id="KW-1185">Reference proteome</keyword>
<dbReference type="PANTHER" id="PTHR36565:SF1">
    <property type="entry name" value="UPF0332 PROTEIN TM_1000"/>
    <property type="match status" value="1"/>
</dbReference>
<dbReference type="Pfam" id="PF05168">
    <property type="entry name" value="HEPN"/>
    <property type="match status" value="1"/>
</dbReference>
<reference evidence="3" key="1">
    <citation type="submission" date="2021-01" db="EMBL/GenBank/DDBJ databases">
        <title>Marivirga aurantiaca sp. nov., isolated from intertidal surface sediments.</title>
        <authorList>
            <person name="Zhang M."/>
        </authorList>
    </citation>
    <scope>NUCLEOTIDE SEQUENCE</scope>
    <source>
        <strain evidence="3">S37H4</strain>
    </source>
</reference>
<dbReference type="Gene3D" id="1.20.120.330">
    <property type="entry name" value="Nucleotidyltransferases domain 2"/>
    <property type="match status" value="1"/>
</dbReference>
<proteinExistence type="inferred from homology"/>
<dbReference type="Proteomes" id="UP000611723">
    <property type="component" value="Unassembled WGS sequence"/>
</dbReference>
<comment type="caution">
    <text evidence="3">The sequence shown here is derived from an EMBL/GenBank/DDBJ whole genome shotgun (WGS) entry which is preliminary data.</text>
</comment>
<name>A0A934X0P7_9BACT</name>
<evidence type="ECO:0000313" key="3">
    <source>
        <dbReference type="EMBL" id="MBK6266783.1"/>
    </source>
</evidence>
<sequence length="130" mass="15404">MNQEERNDYIKYRIKTSFSTFDAAKLLAQNGYWNSAVNRLYYASFYAVNALLVSEKVHIKSHTSTKTQFSQHFIKPDKLPKKYGILYSRLFDWRQKGDYDNAFEYNAEDVDPLIEKVEEMLTEIANYLSY</sequence>
<organism evidence="3 4">
    <name type="scientific">Marivirga aurantiaca</name>
    <dbReference type="NCBI Taxonomy" id="2802615"/>
    <lineage>
        <taxon>Bacteria</taxon>
        <taxon>Pseudomonadati</taxon>
        <taxon>Bacteroidota</taxon>
        <taxon>Cytophagia</taxon>
        <taxon>Cytophagales</taxon>
        <taxon>Marivirgaceae</taxon>
        <taxon>Marivirga</taxon>
    </lineage>
</organism>
<accession>A0A934X0P7</accession>
<evidence type="ECO:0000256" key="1">
    <source>
        <dbReference type="ARBA" id="ARBA00038248"/>
    </source>
</evidence>
<evidence type="ECO:0000313" key="4">
    <source>
        <dbReference type="Proteomes" id="UP000611723"/>
    </source>
</evidence>
<protein>
    <submittedName>
        <fullName evidence="3">HEPN domain-containing protein</fullName>
    </submittedName>
</protein>
<dbReference type="InterPro" id="IPR007842">
    <property type="entry name" value="HEPN_dom"/>
</dbReference>
<feature type="domain" description="HEPN" evidence="2">
    <location>
        <begin position="12"/>
        <end position="123"/>
    </location>
</feature>
<dbReference type="PANTHER" id="PTHR36565">
    <property type="entry name" value="UPF0332 PROTEIN TM_1000"/>
    <property type="match status" value="1"/>
</dbReference>